<proteinExistence type="predicted"/>
<feature type="region of interest" description="Disordered" evidence="1">
    <location>
        <begin position="156"/>
        <end position="183"/>
    </location>
</feature>
<protein>
    <recommendedName>
        <fullName evidence="5">Lipoprotein</fullName>
    </recommendedName>
</protein>
<feature type="signal peptide" evidence="2">
    <location>
        <begin position="1"/>
        <end position="26"/>
    </location>
</feature>
<organism evidence="3 4">
    <name type="scientific">Leptospirillum ferrodiazotrophum</name>
    <dbReference type="NCBI Taxonomy" id="412449"/>
    <lineage>
        <taxon>Bacteria</taxon>
        <taxon>Pseudomonadati</taxon>
        <taxon>Nitrospirota</taxon>
        <taxon>Nitrospiria</taxon>
        <taxon>Nitrospirales</taxon>
        <taxon>Nitrospiraceae</taxon>
        <taxon>Leptospirillum</taxon>
    </lineage>
</organism>
<dbReference type="PROSITE" id="PS51257">
    <property type="entry name" value="PROKAR_LIPOPROTEIN"/>
    <property type="match status" value="1"/>
</dbReference>
<keyword evidence="4" id="KW-1185">Reference proteome</keyword>
<evidence type="ECO:0000313" key="3">
    <source>
        <dbReference type="EMBL" id="EES53948.1"/>
    </source>
</evidence>
<evidence type="ECO:0000313" key="4">
    <source>
        <dbReference type="Proteomes" id="UP000009374"/>
    </source>
</evidence>
<evidence type="ECO:0000256" key="1">
    <source>
        <dbReference type="SAM" id="MobiDB-lite"/>
    </source>
</evidence>
<keyword evidence="2" id="KW-0732">Signal</keyword>
<sequence length="183" mass="19808">MDKKFVRIVGSLCLLLASPILLSSCASEKKKAPKVYAYQLPWSGSTLVRSTVVPLPADKAYDGTARLAAYLAARSRMQALYLAAVRALPLGSSTVGQLLDRKPAVRKRVETFLTHARIRRVAYRPGQGLYLEEVAYLGSDFQSLLGVTLHLVPHKKKEKRGANTAKAGQGGPGGGMPMMPMMP</sequence>
<evidence type="ECO:0008006" key="5">
    <source>
        <dbReference type="Google" id="ProtNLM"/>
    </source>
</evidence>
<name>C6HU20_9BACT</name>
<dbReference type="EMBL" id="GG693852">
    <property type="protein sequence ID" value="EES53948.1"/>
    <property type="molecule type" value="Genomic_DNA"/>
</dbReference>
<feature type="chain" id="PRO_5002966300" description="Lipoprotein" evidence="2">
    <location>
        <begin position="27"/>
        <end position="183"/>
    </location>
</feature>
<gene>
    <name evidence="3" type="ORF">UBAL3_44810085</name>
</gene>
<reference evidence="3 4" key="1">
    <citation type="journal article" date="2009" name="Appl. Environ. Microbiol.">
        <title>Community genomic and proteomic analyses of chemoautotrophic iron-oxidizing "Leptospirillum rubarum" (Group II) and "Leptospirillum ferrodiazotrophum" (Group III) bacteria in acid mine drainage biofilms.</title>
        <authorList>
            <person name="Goltsman D.S."/>
            <person name="Denef V.J."/>
            <person name="Singer S.W."/>
            <person name="VerBerkmoes N.C."/>
            <person name="Lefsrud M."/>
            <person name="Mueller R.S."/>
            <person name="Dick G.J."/>
            <person name="Sun C.L."/>
            <person name="Wheeler K.E."/>
            <person name="Zemla A."/>
            <person name="Baker B.J."/>
            <person name="Hauser L."/>
            <person name="Land M."/>
            <person name="Shah M.B."/>
            <person name="Thelen M.P."/>
            <person name="Hettich R.L."/>
            <person name="Banfield J.F."/>
        </authorList>
    </citation>
    <scope>NUCLEOTIDE SEQUENCE [LARGE SCALE GENOMIC DNA]</scope>
</reference>
<dbReference type="Proteomes" id="UP000009374">
    <property type="component" value="Unassembled WGS sequence"/>
</dbReference>
<evidence type="ECO:0000256" key="2">
    <source>
        <dbReference type="SAM" id="SignalP"/>
    </source>
</evidence>
<accession>C6HU20</accession>
<dbReference type="AlphaFoldDB" id="C6HU20"/>